<dbReference type="EMBL" id="BARS01036580">
    <property type="protein sequence ID" value="GAG16595.1"/>
    <property type="molecule type" value="Genomic_DNA"/>
</dbReference>
<keyword evidence="5" id="KW-0170">Cobalt</keyword>
<keyword evidence="2" id="KW-0846">Cobalamin</keyword>
<reference evidence="7" key="1">
    <citation type="journal article" date="2014" name="Front. Microbiol.">
        <title>High frequency of phylogenetically diverse reductive dehalogenase-homologous genes in deep subseafloor sedimentary metagenomes.</title>
        <authorList>
            <person name="Kawai M."/>
            <person name="Futagami T."/>
            <person name="Toyoda A."/>
            <person name="Takaki Y."/>
            <person name="Nishi S."/>
            <person name="Hori S."/>
            <person name="Arai W."/>
            <person name="Tsubouchi T."/>
            <person name="Morono Y."/>
            <person name="Uchiyama I."/>
            <person name="Ito T."/>
            <person name="Fujiyama A."/>
            <person name="Inagaki F."/>
            <person name="Takami H."/>
        </authorList>
    </citation>
    <scope>NUCLEOTIDE SEQUENCE</scope>
    <source>
        <strain evidence="7">Expedition CK06-06</strain>
    </source>
</reference>
<dbReference type="Gene3D" id="3.40.50.280">
    <property type="entry name" value="Cobalamin-binding domain"/>
    <property type="match status" value="1"/>
</dbReference>
<sequence>MATEKVRVLLAKPALDLHSRGILVVAAALRDAGMEVIYLEASPKVGLREIIQAAMQEDVDVIGMSILSGSPEVIVSKLLRIRDEMGLKHVPVIAGGIFPEEEIEALKAMGIAAIFRPGAPTESIVDAVRELAASKQQC</sequence>
<keyword evidence="4" id="KW-0413">Isomerase</keyword>
<dbReference type="PANTHER" id="PTHR48101:SF1">
    <property type="entry name" value="METHYLMALONYL-COA MUTASE, LARGE SUBUNIT"/>
    <property type="match status" value="1"/>
</dbReference>
<dbReference type="GO" id="GO:0031419">
    <property type="term" value="F:cobalamin binding"/>
    <property type="evidence" value="ECO:0007669"/>
    <property type="project" value="UniProtKB-KW"/>
</dbReference>
<evidence type="ECO:0000256" key="2">
    <source>
        <dbReference type="ARBA" id="ARBA00022628"/>
    </source>
</evidence>
<proteinExistence type="predicted"/>
<name>X0VE26_9ZZZZ</name>
<gene>
    <name evidence="7" type="ORF">S01H1_56202</name>
</gene>
<feature type="domain" description="B12-binding" evidence="6">
    <location>
        <begin position="5"/>
        <end position="138"/>
    </location>
</feature>
<dbReference type="AlphaFoldDB" id="X0VE26"/>
<comment type="caution">
    <text evidence="7">The sequence shown here is derived from an EMBL/GenBank/DDBJ whole genome shotgun (WGS) entry which is preliminary data.</text>
</comment>
<dbReference type="InterPro" id="IPR006158">
    <property type="entry name" value="Cobalamin-bd"/>
</dbReference>
<evidence type="ECO:0000256" key="5">
    <source>
        <dbReference type="ARBA" id="ARBA00023285"/>
    </source>
</evidence>
<protein>
    <recommendedName>
        <fullName evidence="6">B12-binding domain-containing protein</fullName>
    </recommendedName>
</protein>
<evidence type="ECO:0000313" key="7">
    <source>
        <dbReference type="EMBL" id="GAG16595.1"/>
    </source>
</evidence>
<dbReference type="GO" id="GO:0046872">
    <property type="term" value="F:metal ion binding"/>
    <property type="evidence" value="ECO:0007669"/>
    <property type="project" value="UniProtKB-KW"/>
</dbReference>
<evidence type="ECO:0000256" key="3">
    <source>
        <dbReference type="ARBA" id="ARBA00022723"/>
    </source>
</evidence>
<dbReference type="InterPro" id="IPR036724">
    <property type="entry name" value="Cobalamin-bd_sf"/>
</dbReference>
<accession>X0VE26</accession>
<comment type="cofactor">
    <cofactor evidence="1">
        <name>adenosylcob(III)alamin</name>
        <dbReference type="ChEBI" id="CHEBI:18408"/>
    </cofactor>
</comment>
<dbReference type="Pfam" id="PF02310">
    <property type="entry name" value="B12-binding"/>
    <property type="match status" value="1"/>
</dbReference>
<evidence type="ECO:0000256" key="1">
    <source>
        <dbReference type="ARBA" id="ARBA00001922"/>
    </source>
</evidence>
<evidence type="ECO:0000259" key="6">
    <source>
        <dbReference type="PROSITE" id="PS51332"/>
    </source>
</evidence>
<organism evidence="7">
    <name type="scientific">marine sediment metagenome</name>
    <dbReference type="NCBI Taxonomy" id="412755"/>
    <lineage>
        <taxon>unclassified sequences</taxon>
        <taxon>metagenomes</taxon>
        <taxon>ecological metagenomes</taxon>
    </lineage>
</organism>
<evidence type="ECO:0000256" key="4">
    <source>
        <dbReference type="ARBA" id="ARBA00023235"/>
    </source>
</evidence>
<keyword evidence="3" id="KW-0479">Metal-binding</keyword>
<dbReference type="PANTHER" id="PTHR48101">
    <property type="entry name" value="METHYLMALONYL-COA MUTASE, MITOCHONDRIAL-RELATED"/>
    <property type="match status" value="1"/>
</dbReference>
<dbReference type="InterPro" id="IPR006159">
    <property type="entry name" value="Acid_CoA_mut_C"/>
</dbReference>
<dbReference type="NCBIfam" id="TIGR00640">
    <property type="entry name" value="acid_CoA_mut_C"/>
    <property type="match status" value="1"/>
</dbReference>
<dbReference type="PROSITE" id="PS51332">
    <property type="entry name" value="B12_BINDING"/>
    <property type="match status" value="1"/>
</dbReference>
<dbReference type="GO" id="GO:0016853">
    <property type="term" value="F:isomerase activity"/>
    <property type="evidence" value="ECO:0007669"/>
    <property type="project" value="UniProtKB-KW"/>
</dbReference>
<dbReference type="SUPFAM" id="SSF52242">
    <property type="entry name" value="Cobalamin (vitamin B12)-binding domain"/>
    <property type="match status" value="1"/>
</dbReference>